<reference evidence="2 3" key="1">
    <citation type="journal article" date="2014" name="Am. J. Bot.">
        <title>Genome assembly and annotation for red clover (Trifolium pratense; Fabaceae).</title>
        <authorList>
            <person name="Istvanek J."/>
            <person name="Jaros M."/>
            <person name="Krenek A."/>
            <person name="Repkova J."/>
        </authorList>
    </citation>
    <scope>NUCLEOTIDE SEQUENCE [LARGE SCALE GENOMIC DNA]</scope>
    <source>
        <strain evidence="3">cv. Tatra</strain>
        <tissue evidence="2">Young leaves</tissue>
    </source>
</reference>
<sequence length="43" mass="4249">MATTSDTTTDGSGCEGAVADRFPVGENASGASGGSRHERTFTG</sequence>
<feature type="compositionally biased region" description="Low complexity" evidence="1">
    <location>
        <begin position="1"/>
        <end position="12"/>
    </location>
</feature>
<evidence type="ECO:0000256" key="1">
    <source>
        <dbReference type="SAM" id="MobiDB-lite"/>
    </source>
</evidence>
<organism evidence="2 3">
    <name type="scientific">Trifolium pratense</name>
    <name type="common">Red clover</name>
    <dbReference type="NCBI Taxonomy" id="57577"/>
    <lineage>
        <taxon>Eukaryota</taxon>
        <taxon>Viridiplantae</taxon>
        <taxon>Streptophyta</taxon>
        <taxon>Embryophyta</taxon>
        <taxon>Tracheophyta</taxon>
        <taxon>Spermatophyta</taxon>
        <taxon>Magnoliopsida</taxon>
        <taxon>eudicotyledons</taxon>
        <taxon>Gunneridae</taxon>
        <taxon>Pentapetalae</taxon>
        <taxon>rosids</taxon>
        <taxon>fabids</taxon>
        <taxon>Fabales</taxon>
        <taxon>Fabaceae</taxon>
        <taxon>Papilionoideae</taxon>
        <taxon>50 kb inversion clade</taxon>
        <taxon>NPAAA clade</taxon>
        <taxon>Hologalegina</taxon>
        <taxon>IRL clade</taxon>
        <taxon>Trifolieae</taxon>
        <taxon>Trifolium</taxon>
    </lineage>
</organism>
<gene>
    <name evidence="2" type="ORF">L195_g014003</name>
</gene>
<evidence type="ECO:0000313" key="3">
    <source>
        <dbReference type="Proteomes" id="UP000236291"/>
    </source>
</evidence>
<feature type="region of interest" description="Disordered" evidence="1">
    <location>
        <begin position="1"/>
        <end position="43"/>
    </location>
</feature>
<accession>A0A2K3PPS4</accession>
<dbReference type="AlphaFoldDB" id="A0A2K3PPS4"/>
<evidence type="ECO:0000313" key="2">
    <source>
        <dbReference type="EMBL" id="PNY17264.1"/>
    </source>
</evidence>
<proteinExistence type="predicted"/>
<protein>
    <submittedName>
        <fullName evidence="2">Uncharacterized protein</fullName>
    </submittedName>
</protein>
<name>A0A2K3PPS4_TRIPR</name>
<dbReference type="Proteomes" id="UP000236291">
    <property type="component" value="Unassembled WGS sequence"/>
</dbReference>
<comment type="caution">
    <text evidence="2">The sequence shown here is derived from an EMBL/GenBank/DDBJ whole genome shotgun (WGS) entry which is preliminary data.</text>
</comment>
<reference evidence="2 3" key="2">
    <citation type="journal article" date="2017" name="Front. Plant Sci.">
        <title>Gene Classification and Mining of Molecular Markers Useful in Red Clover (Trifolium pratense) Breeding.</title>
        <authorList>
            <person name="Istvanek J."/>
            <person name="Dluhosova J."/>
            <person name="Dluhos P."/>
            <person name="Patkova L."/>
            <person name="Nedelnik J."/>
            <person name="Repkova J."/>
        </authorList>
    </citation>
    <scope>NUCLEOTIDE SEQUENCE [LARGE SCALE GENOMIC DNA]</scope>
    <source>
        <strain evidence="3">cv. Tatra</strain>
        <tissue evidence="2">Young leaves</tissue>
    </source>
</reference>
<dbReference type="EMBL" id="ASHM01009218">
    <property type="protein sequence ID" value="PNY17264.1"/>
    <property type="molecule type" value="Genomic_DNA"/>
</dbReference>